<dbReference type="PROSITE" id="PS50075">
    <property type="entry name" value="CARRIER"/>
    <property type="match status" value="1"/>
</dbReference>
<dbReference type="InterPro" id="IPR036736">
    <property type="entry name" value="ACP-like_sf"/>
</dbReference>
<dbReference type="Proteomes" id="UP000623440">
    <property type="component" value="Unassembled WGS sequence"/>
</dbReference>
<dbReference type="Pfam" id="PF00550">
    <property type="entry name" value="PP-binding"/>
    <property type="match status" value="1"/>
</dbReference>
<evidence type="ECO:0000259" key="2">
    <source>
        <dbReference type="PROSITE" id="PS50075"/>
    </source>
</evidence>
<accession>A0ABR8DWW1</accession>
<organism evidence="3 4">
    <name type="scientific">Nostoc flagelliforme FACHB-838</name>
    <dbReference type="NCBI Taxonomy" id="2692904"/>
    <lineage>
        <taxon>Bacteria</taxon>
        <taxon>Bacillati</taxon>
        <taxon>Cyanobacteriota</taxon>
        <taxon>Cyanophyceae</taxon>
        <taxon>Nostocales</taxon>
        <taxon>Nostocaceae</taxon>
        <taxon>Nostoc</taxon>
    </lineage>
</organism>
<dbReference type="Gene3D" id="1.10.1200.10">
    <property type="entry name" value="ACP-like"/>
    <property type="match status" value="1"/>
</dbReference>
<proteinExistence type="predicted"/>
<dbReference type="PANTHER" id="PTHR45527:SF14">
    <property type="entry name" value="PLIPASTATIN SYNTHASE SUBUNIT B"/>
    <property type="match status" value="1"/>
</dbReference>
<dbReference type="PANTHER" id="PTHR45527">
    <property type="entry name" value="NONRIBOSOMAL PEPTIDE SYNTHETASE"/>
    <property type="match status" value="1"/>
</dbReference>
<evidence type="ECO:0000256" key="1">
    <source>
        <dbReference type="SAM" id="Coils"/>
    </source>
</evidence>
<evidence type="ECO:0000313" key="3">
    <source>
        <dbReference type="EMBL" id="MBD2533800.1"/>
    </source>
</evidence>
<name>A0ABR8DWW1_9NOSO</name>
<gene>
    <name evidence="3" type="ORF">H6G97_31300</name>
</gene>
<keyword evidence="4" id="KW-1185">Reference proteome</keyword>
<protein>
    <submittedName>
        <fullName evidence="3">Non-ribosomal peptide synthetase</fullName>
    </submittedName>
</protein>
<dbReference type="InterPro" id="IPR045851">
    <property type="entry name" value="AMP-bd_C_sf"/>
</dbReference>
<sequence>QQLRLFLSERLPEYMIPQAIALLDHLPLNHNGKVDRQALPLPHSLGLESEVAYVVPRTELEQNIAVIWQKVLNLEKVGIHDNFFELGGHSLLMVQVHTQLKQVSQTDLTILDMFRYPTINSLVEYLNFSFNPPSFVEETNIQTEKLKEGKARLKKRLQQIKSNNN</sequence>
<evidence type="ECO:0000313" key="4">
    <source>
        <dbReference type="Proteomes" id="UP000623440"/>
    </source>
</evidence>
<dbReference type="EMBL" id="JACJSI010000115">
    <property type="protein sequence ID" value="MBD2533800.1"/>
    <property type="molecule type" value="Genomic_DNA"/>
</dbReference>
<dbReference type="RefSeq" id="WP_242055455.1">
    <property type="nucleotide sequence ID" value="NZ_JACJSI010000115.1"/>
</dbReference>
<dbReference type="SUPFAM" id="SSF47336">
    <property type="entry name" value="ACP-like"/>
    <property type="match status" value="1"/>
</dbReference>
<dbReference type="Gene3D" id="3.30.300.30">
    <property type="match status" value="1"/>
</dbReference>
<feature type="domain" description="Carrier" evidence="2">
    <location>
        <begin position="55"/>
        <end position="130"/>
    </location>
</feature>
<keyword evidence="1" id="KW-0175">Coiled coil</keyword>
<dbReference type="InterPro" id="IPR009081">
    <property type="entry name" value="PP-bd_ACP"/>
</dbReference>
<dbReference type="SUPFAM" id="SSF56801">
    <property type="entry name" value="Acetyl-CoA synthetase-like"/>
    <property type="match status" value="1"/>
</dbReference>
<feature type="coiled-coil region" evidence="1">
    <location>
        <begin position="136"/>
        <end position="163"/>
    </location>
</feature>
<comment type="caution">
    <text evidence="3">The sequence shown here is derived from an EMBL/GenBank/DDBJ whole genome shotgun (WGS) entry which is preliminary data.</text>
</comment>
<feature type="non-terminal residue" evidence="3">
    <location>
        <position position="1"/>
    </location>
</feature>
<reference evidence="3 4" key="1">
    <citation type="journal article" date="2020" name="ISME J.">
        <title>Comparative genomics reveals insights into cyanobacterial evolution and habitat adaptation.</title>
        <authorList>
            <person name="Chen M.Y."/>
            <person name="Teng W.K."/>
            <person name="Zhao L."/>
            <person name="Hu C.X."/>
            <person name="Zhou Y.K."/>
            <person name="Han B.P."/>
            <person name="Song L.R."/>
            <person name="Shu W.S."/>
        </authorList>
    </citation>
    <scope>NUCLEOTIDE SEQUENCE [LARGE SCALE GENOMIC DNA]</scope>
    <source>
        <strain evidence="3 4">FACHB-838</strain>
    </source>
</reference>